<dbReference type="PROSITE" id="PS50935">
    <property type="entry name" value="SSB"/>
    <property type="match status" value="1"/>
</dbReference>
<dbReference type="EMBL" id="WUUQ01000002">
    <property type="protein sequence ID" value="MXQ73867.1"/>
    <property type="molecule type" value="Genomic_DNA"/>
</dbReference>
<protein>
    <recommendedName>
        <fullName evidence="2 3">Single-stranded DNA-binding protein</fullName>
    </recommendedName>
</protein>
<dbReference type="GO" id="GO:0003697">
    <property type="term" value="F:single-stranded DNA binding"/>
    <property type="evidence" value="ECO:0007669"/>
    <property type="project" value="InterPro"/>
</dbReference>
<dbReference type="NCBIfam" id="TIGR00621">
    <property type="entry name" value="ssb"/>
    <property type="match status" value="1"/>
</dbReference>
<dbReference type="SUPFAM" id="SSF50249">
    <property type="entry name" value="Nucleic acid-binding proteins"/>
    <property type="match status" value="1"/>
</dbReference>
<keyword evidence="5" id="KW-1185">Reference proteome</keyword>
<dbReference type="InterPro" id="IPR000424">
    <property type="entry name" value="Primosome_PriB/ssb"/>
</dbReference>
<dbReference type="Gene3D" id="2.40.50.140">
    <property type="entry name" value="Nucleic acid-binding proteins"/>
    <property type="match status" value="1"/>
</dbReference>
<dbReference type="AlphaFoldDB" id="A0A6N8UEV1"/>
<gene>
    <name evidence="4" type="primary">ssb</name>
    <name evidence="4" type="ORF">GSF08_07930</name>
</gene>
<sequence length="106" mass="11908">MLNQVVLVGKVVDLPTIKETVNGNKVATLGMELDRSFKNSDGYYETDYIAVTLWKGIAETVTNVCKMGDIIAVKGRVQTHTYNGKDDNVYHNYEFIAEKVSFLSNR</sequence>
<reference evidence="4 5" key="1">
    <citation type="submission" date="2019-12" db="EMBL/GenBank/DDBJ databases">
        <authorList>
            <person name="Yang R."/>
        </authorList>
    </citation>
    <scope>NUCLEOTIDE SEQUENCE [LARGE SCALE GENOMIC DNA]</scope>
    <source>
        <strain evidence="4 5">DONG20-135</strain>
    </source>
</reference>
<accession>A0A6N8UEV1</accession>
<dbReference type="InterPro" id="IPR011344">
    <property type="entry name" value="ssDNA-bd"/>
</dbReference>
<dbReference type="PIRSF" id="PIRSF002070">
    <property type="entry name" value="SSB"/>
    <property type="match status" value="1"/>
</dbReference>
<evidence type="ECO:0000256" key="3">
    <source>
        <dbReference type="RuleBase" id="RU000524"/>
    </source>
</evidence>
<dbReference type="Pfam" id="PF00436">
    <property type="entry name" value="SSB"/>
    <property type="match status" value="1"/>
</dbReference>
<dbReference type="Proteomes" id="UP000434036">
    <property type="component" value="Unassembled WGS sequence"/>
</dbReference>
<dbReference type="RefSeq" id="WP_160625270.1">
    <property type="nucleotide sequence ID" value="NZ_WUUQ01000002.1"/>
</dbReference>
<reference evidence="4 5" key="2">
    <citation type="submission" date="2020-01" db="EMBL/GenBank/DDBJ databases">
        <title>Clostridiaceae sp. nov. isolated from the gut of human by culturomics.</title>
        <authorList>
            <person name="Chang Y."/>
        </authorList>
    </citation>
    <scope>NUCLEOTIDE SEQUENCE [LARGE SCALE GENOMIC DNA]</scope>
    <source>
        <strain evidence="4 5">DONG20-135</strain>
    </source>
</reference>
<name>A0A6N8UEV1_9FIRM</name>
<keyword evidence="1 2" id="KW-0238">DNA-binding</keyword>
<evidence type="ECO:0000313" key="4">
    <source>
        <dbReference type="EMBL" id="MXQ73867.1"/>
    </source>
</evidence>
<evidence type="ECO:0000256" key="1">
    <source>
        <dbReference type="ARBA" id="ARBA00023125"/>
    </source>
</evidence>
<organism evidence="4 5">
    <name type="scientific">Copranaerobaculum intestinale</name>
    <dbReference type="NCBI Taxonomy" id="2692629"/>
    <lineage>
        <taxon>Bacteria</taxon>
        <taxon>Bacillati</taxon>
        <taxon>Bacillota</taxon>
        <taxon>Erysipelotrichia</taxon>
        <taxon>Erysipelotrichales</taxon>
        <taxon>Erysipelotrichaceae</taxon>
        <taxon>Copranaerobaculum</taxon>
    </lineage>
</organism>
<evidence type="ECO:0000313" key="5">
    <source>
        <dbReference type="Proteomes" id="UP000434036"/>
    </source>
</evidence>
<comment type="caution">
    <text evidence="4">The sequence shown here is derived from an EMBL/GenBank/DDBJ whole genome shotgun (WGS) entry which is preliminary data.</text>
</comment>
<evidence type="ECO:0000256" key="2">
    <source>
        <dbReference type="PIRNR" id="PIRNR002070"/>
    </source>
</evidence>
<dbReference type="InterPro" id="IPR012340">
    <property type="entry name" value="NA-bd_OB-fold"/>
</dbReference>
<proteinExistence type="predicted"/>
<dbReference type="GO" id="GO:0006260">
    <property type="term" value="P:DNA replication"/>
    <property type="evidence" value="ECO:0007669"/>
    <property type="project" value="InterPro"/>
</dbReference>